<evidence type="ECO:0000256" key="3">
    <source>
        <dbReference type="ARBA" id="ARBA00022448"/>
    </source>
</evidence>
<keyword evidence="6" id="KW-0406">Ion transport</keyword>
<dbReference type="Pfam" id="PF00060">
    <property type="entry name" value="Lig_chan"/>
    <property type="match status" value="1"/>
</dbReference>
<evidence type="ECO:0000313" key="15">
    <source>
        <dbReference type="Proteomes" id="UP001162164"/>
    </source>
</evidence>
<evidence type="ECO:0000256" key="1">
    <source>
        <dbReference type="ARBA" id="ARBA00004141"/>
    </source>
</evidence>
<reference evidence="14" key="1">
    <citation type="journal article" date="2023" name="Insect Mol. Biol.">
        <title>Genome sequencing provides insights into the evolution of gene families encoding plant cell wall-degrading enzymes in longhorned beetles.</title>
        <authorList>
            <person name="Shin N.R."/>
            <person name="Okamura Y."/>
            <person name="Kirsch R."/>
            <person name="Pauchet Y."/>
        </authorList>
    </citation>
    <scope>NUCLEOTIDE SEQUENCE</scope>
    <source>
        <strain evidence="14">MMC_N1</strain>
    </source>
</reference>
<comment type="similarity">
    <text evidence="2">Belongs to the glutamate-gated ion channel (TC 1.A.10.1) family.</text>
</comment>
<evidence type="ECO:0000259" key="13">
    <source>
        <dbReference type="Pfam" id="PF00060"/>
    </source>
</evidence>
<evidence type="ECO:0000256" key="2">
    <source>
        <dbReference type="ARBA" id="ARBA00008685"/>
    </source>
</evidence>
<name>A0ABQ9JWR9_9CUCU</name>
<feature type="transmembrane region" description="Helical" evidence="12">
    <location>
        <begin position="51"/>
        <end position="71"/>
    </location>
</feature>
<dbReference type="EMBL" id="JAPWTJ010000115">
    <property type="protein sequence ID" value="KAJ8982635.1"/>
    <property type="molecule type" value="Genomic_DNA"/>
</dbReference>
<keyword evidence="4 12" id="KW-0812">Transmembrane</keyword>
<keyword evidence="15" id="KW-1185">Reference proteome</keyword>
<comment type="subcellular location">
    <subcellularLocation>
        <location evidence="1">Membrane</location>
        <topology evidence="1">Multi-pass membrane protein</topology>
    </subcellularLocation>
</comment>
<proteinExistence type="inferred from homology"/>
<evidence type="ECO:0000256" key="12">
    <source>
        <dbReference type="SAM" id="Phobius"/>
    </source>
</evidence>
<feature type="domain" description="Ionotropic glutamate receptor C-terminal" evidence="13">
    <location>
        <begin position="42"/>
        <end position="90"/>
    </location>
</feature>
<comment type="caution">
    <text evidence="14">The sequence shown here is derived from an EMBL/GenBank/DDBJ whole genome shotgun (WGS) entry which is preliminary data.</text>
</comment>
<keyword evidence="9" id="KW-0325">Glycoprotein</keyword>
<evidence type="ECO:0000256" key="11">
    <source>
        <dbReference type="ARBA" id="ARBA00023303"/>
    </source>
</evidence>
<evidence type="ECO:0000256" key="8">
    <source>
        <dbReference type="ARBA" id="ARBA00023170"/>
    </source>
</evidence>
<evidence type="ECO:0000256" key="7">
    <source>
        <dbReference type="ARBA" id="ARBA00023136"/>
    </source>
</evidence>
<keyword evidence="10" id="KW-1071">Ligand-gated ion channel</keyword>
<accession>A0ABQ9JWR9</accession>
<evidence type="ECO:0000256" key="4">
    <source>
        <dbReference type="ARBA" id="ARBA00022692"/>
    </source>
</evidence>
<evidence type="ECO:0000256" key="6">
    <source>
        <dbReference type="ARBA" id="ARBA00023065"/>
    </source>
</evidence>
<dbReference type="InterPro" id="IPR001320">
    <property type="entry name" value="Iontro_rcpt_C"/>
</dbReference>
<keyword evidence="3" id="KW-0813">Transport</keyword>
<evidence type="ECO:0000256" key="5">
    <source>
        <dbReference type="ARBA" id="ARBA00022989"/>
    </source>
</evidence>
<sequence length="106" mass="11345">MSEVANPVLRTTVLLHGKPNLQNTDEVVTTGGFISTLIASGGISSRMVVSMWWFFSLIMANSYMANLTAFLTKNKMEPTIDSAEALAKQSKIKYGTVSGGATQGVN</sequence>
<keyword evidence="7 12" id="KW-0472">Membrane</keyword>
<gene>
    <name evidence="14" type="ORF">NQ317_002687</name>
</gene>
<keyword evidence="5 12" id="KW-1133">Transmembrane helix</keyword>
<keyword evidence="11" id="KW-0407">Ion channel</keyword>
<dbReference type="Proteomes" id="UP001162164">
    <property type="component" value="Unassembled WGS sequence"/>
</dbReference>
<organism evidence="14 15">
    <name type="scientific">Molorchus minor</name>
    <dbReference type="NCBI Taxonomy" id="1323400"/>
    <lineage>
        <taxon>Eukaryota</taxon>
        <taxon>Metazoa</taxon>
        <taxon>Ecdysozoa</taxon>
        <taxon>Arthropoda</taxon>
        <taxon>Hexapoda</taxon>
        <taxon>Insecta</taxon>
        <taxon>Pterygota</taxon>
        <taxon>Neoptera</taxon>
        <taxon>Endopterygota</taxon>
        <taxon>Coleoptera</taxon>
        <taxon>Polyphaga</taxon>
        <taxon>Cucujiformia</taxon>
        <taxon>Chrysomeloidea</taxon>
        <taxon>Cerambycidae</taxon>
        <taxon>Lamiinae</taxon>
        <taxon>Monochamini</taxon>
        <taxon>Molorchus</taxon>
    </lineage>
</organism>
<dbReference type="PANTHER" id="PTHR18966">
    <property type="entry name" value="IONOTROPIC GLUTAMATE RECEPTOR"/>
    <property type="match status" value="1"/>
</dbReference>
<keyword evidence="8" id="KW-0675">Receptor</keyword>
<dbReference type="Gene3D" id="1.10.287.70">
    <property type="match status" value="1"/>
</dbReference>
<evidence type="ECO:0000256" key="10">
    <source>
        <dbReference type="ARBA" id="ARBA00023286"/>
    </source>
</evidence>
<dbReference type="InterPro" id="IPR015683">
    <property type="entry name" value="Ionotropic_Glu_rcpt"/>
</dbReference>
<evidence type="ECO:0000256" key="9">
    <source>
        <dbReference type="ARBA" id="ARBA00023180"/>
    </source>
</evidence>
<protein>
    <recommendedName>
        <fullName evidence="13">Ionotropic glutamate receptor C-terminal domain-containing protein</fullName>
    </recommendedName>
</protein>
<evidence type="ECO:0000313" key="14">
    <source>
        <dbReference type="EMBL" id="KAJ8982635.1"/>
    </source>
</evidence>